<dbReference type="EMBL" id="HE577329">
    <property type="protein sequence ID" value="CCD01491.1"/>
    <property type="molecule type" value="Genomic_DNA"/>
</dbReference>
<evidence type="ECO:0000313" key="2">
    <source>
        <dbReference type="Proteomes" id="UP000007319"/>
    </source>
</evidence>
<protein>
    <submittedName>
        <fullName evidence="1">Uncharacterized protein</fullName>
    </submittedName>
</protein>
<geneLocation type="plasmid" evidence="1 2">
    <name>AZOBR_p2</name>
</geneLocation>
<dbReference type="KEGG" id="abs:AZOBR_p210155"/>
<dbReference type="AlphaFoldDB" id="A0A9P1JXC1"/>
<reference evidence="1 2" key="1">
    <citation type="journal article" date="2011" name="PLoS Genet.">
        <title>Azospirillum genomes reveal transition of bacteria from aquatic to terrestrial environments.</title>
        <authorList>
            <person name="Wisniewski-Dye F."/>
            <person name="Borziak K."/>
            <person name="Khalsa-Moyers G."/>
            <person name="Alexandre G."/>
            <person name="Sukharnikov L.O."/>
            <person name="Wuichet K."/>
            <person name="Hurst G.B."/>
            <person name="McDonald W.H."/>
            <person name="Robertson J.S."/>
            <person name="Barbe V."/>
            <person name="Calteau A."/>
            <person name="Rouy Z."/>
            <person name="Mangenot S."/>
            <person name="Prigent-Combaret C."/>
            <person name="Normand P."/>
            <person name="Boyer M."/>
            <person name="Siguier P."/>
            <person name="Dessaux Y."/>
            <person name="Elmerich C."/>
            <person name="Condemine G."/>
            <person name="Krishnen G."/>
            <person name="Kennedy I."/>
            <person name="Paterson A.H."/>
            <person name="Gonzalez V."/>
            <person name="Mavingui P."/>
            <person name="Zhulin I.B."/>
        </authorList>
    </citation>
    <scope>NUCLEOTIDE SEQUENCE [LARGE SCALE GENOMIC DNA]</scope>
    <source>
        <strain evidence="1 2">Sp245</strain>
    </source>
</reference>
<proteinExistence type="predicted"/>
<accession>A0A9P1JXC1</accession>
<dbReference type="Proteomes" id="UP000007319">
    <property type="component" value="Plasmid AZOBR_p2"/>
</dbReference>
<evidence type="ECO:0000313" key="1">
    <source>
        <dbReference type="EMBL" id="CCD01491.1"/>
    </source>
</evidence>
<sequence>MQGCDRSTFYSVPIPAPMTPLLAGRVRLCEDGSGVACLCDPIPQPGRGKPSANFFCFATERTDPNGTSQGTARSDQWKGHKDTTVRFRMVIIETSPDDTEFKRKHFK</sequence>
<keyword evidence="2" id="KW-1185">Reference proteome</keyword>
<gene>
    <name evidence="1" type="ORF">AZOBR_p210155</name>
</gene>
<name>A0A9P1JXC1_9PROT</name>
<keyword evidence="1" id="KW-0614">Plasmid</keyword>
<organism evidence="1 2">
    <name type="scientific">Azospirillum baldaniorum</name>
    <dbReference type="NCBI Taxonomy" id="1064539"/>
    <lineage>
        <taxon>Bacteria</taxon>
        <taxon>Pseudomonadati</taxon>
        <taxon>Pseudomonadota</taxon>
        <taxon>Alphaproteobacteria</taxon>
        <taxon>Rhodospirillales</taxon>
        <taxon>Azospirillaceae</taxon>
        <taxon>Azospirillum</taxon>
    </lineage>
</organism>